<feature type="region of interest" description="Disordered" evidence="1">
    <location>
        <begin position="22"/>
        <end position="43"/>
    </location>
</feature>
<dbReference type="AlphaFoldDB" id="A0AAV7L787"/>
<reference evidence="2" key="1">
    <citation type="journal article" date="2022" name="bioRxiv">
        <title>Sequencing and chromosome-scale assembly of the giantPleurodeles waltlgenome.</title>
        <authorList>
            <person name="Brown T."/>
            <person name="Elewa A."/>
            <person name="Iarovenko S."/>
            <person name="Subramanian E."/>
            <person name="Araus A.J."/>
            <person name="Petzold A."/>
            <person name="Susuki M."/>
            <person name="Suzuki K.-i.T."/>
            <person name="Hayashi T."/>
            <person name="Toyoda A."/>
            <person name="Oliveira C."/>
            <person name="Osipova E."/>
            <person name="Leigh N.D."/>
            <person name="Simon A."/>
            <person name="Yun M.H."/>
        </authorList>
    </citation>
    <scope>NUCLEOTIDE SEQUENCE</scope>
    <source>
        <strain evidence="2">20211129_DDA</strain>
        <tissue evidence="2">Liver</tissue>
    </source>
</reference>
<evidence type="ECO:0000313" key="3">
    <source>
        <dbReference type="Proteomes" id="UP001066276"/>
    </source>
</evidence>
<keyword evidence="3" id="KW-1185">Reference proteome</keyword>
<organism evidence="2 3">
    <name type="scientific">Pleurodeles waltl</name>
    <name type="common">Iberian ribbed newt</name>
    <dbReference type="NCBI Taxonomy" id="8319"/>
    <lineage>
        <taxon>Eukaryota</taxon>
        <taxon>Metazoa</taxon>
        <taxon>Chordata</taxon>
        <taxon>Craniata</taxon>
        <taxon>Vertebrata</taxon>
        <taxon>Euteleostomi</taxon>
        <taxon>Amphibia</taxon>
        <taxon>Batrachia</taxon>
        <taxon>Caudata</taxon>
        <taxon>Salamandroidea</taxon>
        <taxon>Salamandridae</taxon>
        <taxon>Pleurodelinae</taxon>
        <taxon>Pleurodeles</taxon>
    </lineage>
</organism>
<feature type="region of interest" description="Disordered" evidence="1">
    <location>
        <begin position="79"/>
        <end position="106"/>
    </location>
</feature>
<comment type="caution">
    <text evidence="2">The sequence shown here is derived from an EMBL/GenBank/DDBJ whole genome shotgun (WGS) entry which is preliminary data.</text>
</comment>
<sequence>MVASEMRGADAEGLLRRTVTGQRELGMHTNGRSPARRETNNMPVKQTRLSVHSNTLPGVFLRVGGGHVRARGAATGLVQPGRRCSSATGAPARNGCSTPTVHRCKK</sequence>
<protein>
    <submittedName>
        <fullName evidence="2">Uncharacterized protein</fullName>
    </submittedName>
</protein>
<accession>A0AAV7L787</accession>
<dbReference type="Proteomes" id="UP001066276">
    <property type="component" value="Chromosome 11"/>
</dbReference>
<name>A0AAV7L787_PLEWA</name>
<proteinExistence type="predicted"/>
<gene>
    <name evidence="2" type="ORF">NDU88_000647</name>
</gene>
<dbReference type="EMBL" id="JANPWB010000015">
    <property type="protein sequence ID" value="KAJ1087476.1"/>
    <property type="molecule type" value="Genomic_DNA"/>
</dbReference>
<evidence type="ECO:0000313" key="2">
    <source>
        <dbReference type="EMBL" id="KAJ1087476.1"/>
    </source>
</evidence>
<evidence type="ECO:0000256" key="1">
    <source>
        <dbReference type="SAM" id="MobiDB-lite"/>
    </source>
</evidence>